<organism evidence="7">
    <name type="scientific">mine drainage metagenome</name>
    <dbReference type="NCBI Taxonomy" id="410659"/>
    <lineage>
        <taxon>unclassified sequences</taxon>
        <taxon>metagenomes</taxon>
        <taxon>ecological metagenomes</taxon>
    </lineage>
</organism>
<dbReference type="InterPro" id="IPR001123">
    <property type="entry name" value="LeuE-type"/>
</dbReference>
<proteinExistence type="predicted"/>
<feature type="transmembrane region" description="Helical" evidence="6">
    <location>
        <begin position="107"/>
        <end position="124"/>
    </location>
</feature>
<dbReference type="PANTHER" id="PTHR30086:SF20">
    <property type="entry name" value="ARGININE EXPORTER PROTEIN ARGO-RELATED"/>
    <property type="match status" value="1"/>
</dbReference>
<comment type="caution">
    <text evidence="7">The sequence shown here is derived from an EMBL/GenBank/DDBJ whole genome shotgun (WGS) entry which is preliminary data.</text>
</comment>
<keyword evidence="2" id="KW-1003">Cell membrane</keyword>
<feature type="transmembrane region" description="Helical" evidence="6">
    <location>
        <begin position="144"/>
        <end position="165"/>
    </location>
</feature>
<evidence type="ECO:0000256" key="1">
    <source>
        <dbReference type="ARBA" id="ARBA00004651"/>
    </source>
</evidence>
<evidence type="ECO:0000256" key="2">
    <source>
        <dbReference type="ARBA" id="ARBA00022475"/>
    </source>
</evidence>
<sequence>MSVAIQGFLTGLSLIVAIGAQNAFVLRQGIRREHVLTVVVVCAVADAVLVTAGVGGLGAAITTHPVAVAVARVGGAAFLAAFAVLALRRARRPGSLVPADDAPATHLGVLVACLGFTFLNPHVYLDTVVLLGSLASQHGDPGRWVFGAGAVAASVTWFVGLGFGARRLRPFFARPRSWQVLDYGVAAVMTTLAVALVA</sequence>
<gene>
    <name evidence="7" type="primary">argO_5</name>
    <name evidence="7" type="ORF">GALL_333120</name>
</gene>
<evidence type="ECO:0000313" key="7">
    <source>
        <dbReference type="EMBL" id="OIQ84855.1"/>
    </source>
</evidence>
<evidence type="ECO:0000256" key="6">
    <source>
        <dbReference type="SAM" id="Phobius"/>
    </source>
</evidence>
<feature type="transmembrane region" description="Helical" evidence="6">
    <location>
        <begin position="67"/>
        <end position="87"/>
    </location>
</feature>
<evidence type="ECO:0000256" key="4">
    <source>
        <dbReference type="ARBA" id="ARBA00022989"/>
    </source>
</evidence>
<dbReference type="Pfam" id="PF01810">
    <property type="entry name" value="LysE"/>
    <property type="match status" value="1"/>
</dbReference>
<comment type="subcellular location">
    <subcellularLocation>
        <location evidence="1">Cell membrane</location>
        <topology evidence="1">Multi-pass membrane protein</topology>
    </subcellularLocation>
</comment>
<name>A0A1J5QYD8_9ZZZZ</name>
<accession>A0A1J5QYD8</accession>
<keyword evidence="4 6" id="KW-1133">Transmembrane helix</keyword>
<dbReference type="EMBL" id="MLJW01000586">
    <property type="protein sequence ID" value="OIQ84855.1"/>
    <property type="molecule type" value="Genomic_DNA"/>
</dbReference>
<evidence type="ECO:0000256" key="3">
    <source>
        <dbReference type="ARBA" id="ARBA00022692"/>
    </source>
</evidence>
<dbReference type="GO" id="GO:0005886">
    <property type="term" value="C:plasma membrane"/>
    <property type="evidence" value="ECO:0007669"/>
    <property type="project" value="UniProtKB-SubCell"/>
</dbReference>
<protein>
    <submittedName>
        <fullName evidence="7">Arginine exporter protein ArgO</fullName>
    </submittedName>
</protein>
<dbReference type="AlphaFoldDB" id="A0A1J5QYD8"/>
<feature type="transmembrane region" description="Helical" evidence="6">
    <location>
        <begin position="38"/>
        <end position="61"/>
    </location>
</feature>
<keyword evidence="5 6" id="KW-0472">Membrane</keyword>
<feature type="transmembrane region" description="Helical" evidence="6">
    <location>
        <begin position="6"/>
        <end position="26"/>
    </location>
</feature>
<dbReference type="GO" id="GO:0015171">
    <property type="term" value="F:amino acid transmembrane transporter activity"/>
    <property type="evidence" value="ECO:0007669"/>
    <property type="project" value="TreeGrafter"/>
</dbReference>
<evidence type="ECO:0000256" key="5">
    <source>
        <dbReference type="ARBA" id="ARBA00023136"/>
    </source>
</evidence>
<reference evidence="7" key="1">
    <citation type="submission" date="2016-10" db="EMBL/GenBank/DDBJ databases">
        <title>Sequence of Gallionella enrichment culture.</title>
        <authorList>
            <person name="Poehlein A."/>
            <person name="Muehling M."/>
            <person name="Daniel R."/>
        </authorList>
    </citation>
    <scope>NUCLEOTIDE SEQUENCE</scope>
</reference>
<keyword evidence="3 6" id="KW-0812">Transmembrane</keyword>
<dbReference type="PANTHER" id="PTHR30086">
    <property type="entry name" value="ARGININE EXPORTER PROTEIN ARGO"/>
    <property type="match status" value="1"/>
</dbReference>